<protein>
    <submittedName>
        <fullName evidence="3">Sulfatase</fullName>
    </submittedName>
</protein>
<sequence precursor="true">MKCLLFLLSLIFATTLHAAPSTPPNILFALADDWGYHSGVYGTKWVQTPSFDRVAREGILFTHAYTPSAKCAPSRACIITGRSPWQLKEAANHICYFPQEFKSWGEALTEHGWFVGFTQKGWGPGVAKDANGFPRLLTGVAFNEHKAPPPTKDISNNDYAANFASFLDAAPKGKPWCFWYGSVEPHRGYEYGSGVAKGGKKLSDIDRVPACWPDNETVRNDLLDYAFEVEHFDRHLGRMLAELEKRGLLENTLVIVTSDNGMPFPRSKGNAGEMPNHLPMAVRWAAGIPHPGRTVDDYVSFVDIAPTLMDVAGIDWSATGMAPTVGHSLTDIFHSEKSGLTNPARDHVLIGRERNDIGRPNDEGYPIRGIIKGGYVYLDNFEPTRWPAGNPETGYLDCDGSPTKTTILEAHRLDPTNIFWARCFGTRPAEEFYDLAHDPDCINNLALKPQSTSLQSSLREQLVTELRAQGDPRIFGNGAIFDHYAHSDPAHVGFYERYMKGEKMKTPWVNPTDFEKKDD</sequence>
<dbReference type="Gene3D" id="3.40.720.10">
    <property type="entry name" value="Alkaline Phosphatase, subunit A"/>
    <property type="match status" value="1"/>
</dbReference>
<dbReference type="InterPro" id="IPR017850">
    <property type="entry name" value="Alkaline_phosphatase_core_sf"/>
</dbReference>
<dbReference type="EMBL" id="ABVL01000009">
    <property type="protein sequence ID" value="EDY19171.1"/>
    <property type="molecule type" value="Genomic_DNA"/>
</dbReference>
<feature type="domain" description="Sulfatase N-terminal" evidence="2">
    <location>
        <begin position="24"/>
        <end position="314"/>
    </location>
</feature>
<organism evidence="3 4">
    <name type="scientific">Chthoniobacter flavus Ellin428</name>
    <dbReference type="NCBI Taxonomy" id="497964"/>
    <lineage>
        <taxon>Bacteria</taxon>
        <taxon>Pseudomonadati</taxon>
        <taxon>Verrucomicrobiota</taxon>
        <taxon>Spartobacteria</taxon>
        <taxon>Chthoniobacterales</taxon>
        <taxon>Chthoniobacteraceae</taxon>
        <taxon>Chthoniobacter</taxon>
    </lineage>
</organism>
<evidence type="ECO:0000259" key="2">
    <source>
        <dbReference type="Pfam" id="PF00884"/>
    </source>
</evidence>
<dbReference type="STRING" id="497964.CfE428DRAFT_3348"/>
<evidence type="ECO:0000256" key="1">
    <source>
        <dbReference type="SAM" id="SignalP"/>
    </source>
</evidence>
<dbReference type="RefSeq" id="WP_006980673.1">
    <property type="nucleotide sequence ID" value="NZ_ABVL01000009.1"/>
</dbReference>
<feature type="chain" id="PRO_5002800382" evidence="1">
    <location>
        <begin position="19"/>
        <end position="519"/>
    </location>
</feature>
<reference evidence="3 4" key="1">
    <citation type="journal article" date="2011" name="J. Bacteriol.">
        <title>Genome sequence of Chthoniobacter flavus Ellin428, an aerobic heterotrophic soil bacterium.</title>
        <authorList>
            <person name="Kant R."/>
            <person name="van Passel M.W."/>
            <person name="Palva A."/>
            <person name="Lucas S."/>
            <person name="Lapidus A."/>
            <person name="Glavina Del Rio T."/>
            <person name="Dalin E."/>
            <person name="Tice H."/>
            <person name="Bruce D."/>
            <person name="Goodwin L."/>
            <person name="Pitluck S."/>
            <person name="Larimer F.W."/>
            <person name="Land M.L."/>
            <person name="Hauser L."/>
            <person name="Sangwan P."/>
            <person name="de Vos W.M."/>
            <person name="Janssen P.H."/>
            <person name="Smidt H."/>
        </authorList>
    </citation>
    <scope>NUCLEOTIDE SEQUENCE [LARGE SCALE GENOMIC DNA]</scope>
    <source>
        <strain evidence="3 4">Ellin428</strain>
    </source>
</reference>
<evidence type="ECO:0000313" key="4">
    <source>
        <dbReference type="Proteomes" id="UP000005824"/>
    </source>
</evidence>
<dbReference type="eggNOG" id="COG3119">
    <property type="taxonomic scope" value="Bacteria"/>
</dbReference>
<evidence type="ECO:0000313" key="3">
    <source>
        <dbReference type="EMBL" id="EDY19171.1"/>
    </source>
</evidence>
<gene>
    <name evidence="3" type="ORF">CfE428DRAFT_3348</name>
</gene>
<dbReference type="InterPro" id="IPR052701">
    <property type="entry name" value="GAG_Ulvan_Degrading_Sulfatases"/>
</dbReference>
<proteinExistence type="predicted"/>
<keyword evidence="1" id="KW-0732">Signal</keyword>
<dbReference type="InParanoid" id="B4D360"/>
<dbReference type="SUPFAM" id="SSF53649">
    <property type="entry name" value="Alkaline phosphatase-like"/>
    <property type="match status" value="1"/>
</dbReference>
<dbReference type="PANTHER" id="PTHR43751">
    <property type="entry name" value="SULFATASE"/>
    <property type="match status" value="1"/>
</dbReference>
<dbReference type="Proteomes" id="UP000005824">
    <property type="component" value="Unassembled WGS sequence"/>
</dbReference>
<accession>B4D360</accession>
<dbReference type="Pfam" id="PF00884">
    <property type="entry name" value="Sulfatase"/>
    <property type="match status" value="1"/>
</dbReference>
<feature type="signal peptide" evidence="1">
    <location>
        <begin position="1"/>
        <end position="18"/>
    </location>
</feature>
<dbReference type="AlphaFoldDB" id="B4D360"/>
<dbReference type="CDD" id="cd16027">
    <property type="entry name" value="SGSH"/>
    <property type="match status" value="1"/>
</dbReference>
<dbReference type="InterPro" id="IPR000917">
    <property type="entry name" value="Sulfatase_N"/>
</dbReference>
<name>B4D360_9BACT</name>
<keyword evidence="4" id="KW-1185">Reference proteome</keyword>
<comment type="caution">
    <text evidence="3">The sequence shown here is derived from an EMBL/GenBank/DDBJ whole genome shotgun (WGS) entry which is preliminary data.</text>
</comment>
<dbReference type="PANTHER" id="PTHR43751:SF1">
    <property type="entry name" value="SULFATASE ATSG-RELATED"/>
    <property type="match status" value="1"/>
</dbReference>